<evidence type="ECO:0000313" key="2">
    <source>
        <dbReference type="EMBL" id="CAB4287624.1"/>
    </source>
</evidence>
<evidence type="ECO:0000313" key="3">
    <source>
        <dbReference type="Proteomes" id="UP000507222"/>
    </source>
</evidence>
<proteinExistence type="predicted"/>
<feature type="region of interest" description="Disordered" evidence="1">
    <location>
        <begin position="320"/>
        <end position="357"/>
    </location>
</feature>
<evidence type="ECO:0000256" key="1">
    <source>
        <dbReference type="SAM" id="MobiDB-lite"/>
    </source>
</evidence>
<protein>
    <submittedName>
        <fullName evidence="2">Uncharacterized protein</fullName>
    </submittedName>
</protein>
<dbReference type="Proteomes" id="UP000507222">
    <property type="component" value="Unassembled WGS sequence"/>
</dbReference>
<gene>
    <name evidence="2" type="ORF">CURHAP_LOCUS45632</name>
</gene>
<dbReference type="EMBL" id="CAEKDK010000007">
    <property type="protein sequence ID" value="CAB4287624.1"/>
    <property type="molecule type" value="Genomic_DNA"/>
</dbReference>
<dbReference type="AlphaFoldDB" id="A0A6J5VIE7"/>
<feature type="compositionally biased region" description="Gly residues" evidence="1">
    <location>
        <begin position="323"/>
        <end position="357"/>
    </location>
</feature>
<accession>A0A6J5VIE7</accession>
<name>A0A6J5VIE7_PRUAR</name>
<sequence length="357" mass="40993">MSAFPNPPHEPNAAEVLRNILSFGFSLLSPNDQQDKIEQISKKLAAGVADVERLEGETEEDLRRKQFAELLNKAPVHTQVDLFMEFTYKFNDEKRLCEAILLFRQLDSNEQQKTIEEMLRQLVPEEPFLCCFIYILIQNKKQKERKHLKLKRLSEESEEDFRLRRFIKLCSRYNGLMLTFIWNEPKKWDLDALLMQASGNEEIEEIKQSRYAEYYLGLSIIWFKARWASDPEGLIHLIISKVGEGDHIIEKLVNDTEEDFRLRRFTESFKQLQFSSLEKIVERIQDIIIYDPGISVWKPCAGRKTEEEFALEFIKLKTPNPRGAGGASATQGGGQGAITQGGGQGANTQGGQGTSQQ</sequence>
<organism evidence="2 3">
    <name type="scientific">Prunus armeniaca</name>
    <name type="common">Apricot</name>
    <name type="synonym">Armeniaca vulgaris</name>
    <dbReference type="NCBI Taxonomy" id="36596"/>
    <lineage>
        <taxon>Eukaryota</taxon>
        <taxon>Viridiplantae</taxon>
        <taxon>Streptophyta</taxon>
        <taxon>Embryophyta</taxon>
        <taxon>Tracheophyta</taxon>
        <taxon>Spermatophyta</taxon>
        <taxon>Magnoliopsida</taxon>
        <taxon>eudicotyledons</taxon>
        <taxon>Gunneridae</taxon>
        <taxon>Pentapetalae</taxon>
        <taxon>rosids</taxon>
        <taxon>fabids</taxon>
        <taxon>Rosales</taxon>
        <taxon>Rosaceae</taxon>
        <taxon>Amygdaloideae</taxon>
        <taxon>Amygdaleae</taxon>
        <taxon>Prunus</taxon>
    </lineage>
</organism>
<reference evidence="2 3" key="1">
    <citation type="submission" date="2020-05" db="EMBL/GenBank/DDBJ databases">
        <authorList>
            <person name="Campoy J."/>
            <person name="Schneeberger K."/>
            <person name="Spophaly S."/>
        </authorList>
    </citation>
    <scope>NUCLEOTIDE SEQUENCE [LARGE SCALE GENOMIC DNA]</scope>
    <source>
        <strain evidence="2">PruArmRojPasFocal</strain>
    </source>
</reference>